<feature type="chain" id="PRO_5043631732" description="Pro-resilin" evidence="4">
    <location>
        <begin position="24"/>
        <end position="244"/>
    </location>
</feature>
<dbReference type="GO" id="GO:0042302">
    <property type="term" value="F:structural constituent of cuticle"/>
    <property type="evidence" value="ECO:0007669"/>
    <property type="project" value="UniProtKB-UniRule"/>
</dbReference>
<feature type="region of interest" description="Disordered" evidence="3">
    <location>
        <begin position="81"/>
        <end position="159"/>
    </location>
</feature>
<organism evidence="5 6">
    <name type="scientific">Scylla paramamosain</name>
    <name type="common">Mud crab</name>
    <dbReference type="NCBI Taxonomy" id="85552"/>
    <lineage>
        <taxon>Eukaryota</taxon>
        <taxon>Metazoa</taxon>
        <taxon>Ecdysozoa</taxon>
        <taxon>Arthropoda</taxon>
        <taxon>Crustacea</taxon>
        <taxon>Multicrustacea</taxon>
        <taxon>Malacostraca</taxon>
        <taxon>Eumalacostraca</taxon>
        <taxon>Eucarida</taxon>
        <taxon>Decapoda</taxon>
        <taxon>Pleocyemata</taxon>
        <taxon>Brachyura</taxon>
        <taxon>Eubrachyura</taxon>
        <taxon>Portunoidea</taxon>
        <taxon>Portunidae</taxon>
        <taxon>Portuninae</taxon>
        <taxon>Scylla</taxon>
    </lineage>
</organism>
<sequence length="244" mass="26113">MLLLWRCCLVWLRFGLHVTWVWRRAVFVCVGGCGRVRVDVGGAGEIQIEHGGISSVTHSAMAAKVALLLSLVVVAAARPSTTYSDPTPSYQAPAHPTPSYHAPAHPSPSYHAPAPSYHSAEQHPDVPPQYSSNYAVKDDYSGNDFAGTETRDGYNTQGSYQVLLPDGRLQTVTYYVDGDSGFVAEVSYEGEAQYPETYGHAPAPSYGHAPAPSYGHSPAPSYGDSPAPSYTPAPVYSPAPSYHA</sequence>
<reference evidence="5 6" key="1">
    <citation type="submission" date="2023-03" db="EMBL/GenBank/DDBJ databases">
        <title>High-quality genome of Scylla paramamosain provides insights in environmental adaptation.</title>
        <authorList>
            <person name="Zhang L."/>
        </authorList>
    </citation>
    <scope>NUCLEOTIDE SEQUENCE [LARGE SCALE GENOMIC DNA]</scope>
    <source>
        <strain evidence="5">LZ_2023a</strain>
        <tissue evidence="5">Muscle</tissue>
    </source>
</reference>
<dbReference type="PANTHER" id="PTHR12236:SF79">
    <property type="entry name" value="CUTICULAR PROTEIN 50CB-RELATED"/>
    <property type="match status" value="1"/>
</dbReference>
<protein>
    <recommendedName>
        <fullName evidence="7">Pro-resilin</fullName>
    </recommendedName>
</protein>
<evidence type="ECO:0008006" key="7">
    <source>
        <dbReference type="Google" id="ProtNLM"/>
    </source>
</evidence>
<accession>A0AAW0SHG8</accession>
<dbReference type="InterPro" id="IPR000618">
    <property type="entry name" value="Insect_cuticle"/>
</dbReference>
<dbReference type="Proteomes" id="UP001487740">
    <property type="component" value="Unassembled WGS sequence"/>
</dbReference>
<feature type="signal peptide" evidence="4">
    <location>
        <begin position="1"/>
        <end position="23"/>
    </location>
</feature>
<keyword evidence="6" id="KW-1185">Reference proteome</keyword>
<evidence type="ECO:0000256" key="2">
    <source>
        <dbReference type="PROSITE-ProRule" id="PRU00497"/>
    </source>
</evidence>
<keyword evidence="4" id="KW-0732">Signal</keyword>
<evidence type="ECO:0000313" key="6">
    <source>
        <dbReference type="Proteomes" id="UP001487740"/>
    </source>
</evidence>
<feature type="region of interest" description="Disordered" evidence="3">
    <location>
        <begin position="208"/>
        <end position="244"/>
    </location>
</feature>
<dbReference type="GO" id="GO:0031012">
    <property type="term" value="C:extracellular matrix"/>
    <property type="evidence" value="ECO:0007669"/>
    <property type="project" value="TreeGrafter"/>
</dbReference>
<feature type="compositionally biased region" description="Low complexity" evidence="3">
    <location>
        <begin position="92"/>
        <end position="119"/>
    </location>
</feature>
<dbReference type="InterPro" id="IPR051217">
    <property type="entry name" value="Insect_Cuticle_Struc_Prot"/>
</dbReference>
<comment type="caution">
    <text evidence="5">The sequence shown here is derived from an EMBL/GenBank/DDBJ whole genome shotgun (WGS) entry which is preliminary data.</text>
</comment>
<proteinExistence type="predicted"/>
<dbReference type="GO" id="GO:0005615">
    <property type="term" value="C:extracellular space"/>
    <property type="evidence" value="ECO:0007669"/>
    <property type="project" value="TreeGrafter"/>
</dbReference>
<dbReference type="AlphaFoldDB" id="A0AAW0SHG8"/>
<keyword evidence="1 2" id="KW-0193">Cuticle</keyword>
<evidence type="ECO:0000256" key="4">
    <source>
        <dbReference type="SAM" id="SignalP"/>
    </source>
</evidence>
<evidence type="ECO:0000256" key="3">
    <source>
        <dbReference type="SAM" id="MobiDB-lite"/>
    </source>
</evidence>
<dbReference type="EMBL" id="JARAKH010001086">
    <property type="protein sequence ID" value="KAK8373582.1"/>
    <property type="molecule type" value="Genomic_DNA"/>
</dbReference>
<name>A0AAW0SHG8_SCYPA</name>
<dbReference type="PROSITE" id="PS51155">
    <property type="entry name" value="CHIT_BIND_RR_2"/>
    <property type="match status" value="1"/>
</dbReference>
<feature type="compositionally biased region" description="Polar residues" evidence="3">
    <location>
        <begin position="81"/>
        <end position="90"/>
    </location>
</feature>
<dbReference type="Pfam" id="PF00379">
    <property type="entry name" value="Chitin_bind_4"/>
    <property type="match status" value="1"/>
</dbReference>
<evidence type="ECO:0000256" key="1">
    <source>
        <dbReference type="ARBA" id="ARBA00022460"/>
    </source>
</evidence>
<dbReference type="PANTHER" id="PTHR12236">
    <property type="entry name" value="STRUCTURAL CONTITUENT OF CUTICLE"/>
    <property type="match status" value="1"/>
</dbReference>
<evidence type="ECO:0000313" key="5">
    <source>
        <dbReference type="EMBL" id="KAK8373582.1"/>
    </source>
</evidence>
<gene>
    <name evidence="5" type="ORF">O3P69_007901</name>
</gene>